<evidence type="ECO:0000256" key="5">
    <source>
        <dbReference type="ARBA" id="ARBA00022989"/>
    </source>
</evidence>
<evidence type="ECO:0000256" key="2">
    <source>
        <dbReference type="ARBA" id="ARBA00008335"/>
    </source>
</evidence>
<organism evidence="9 10">
    <name type="scientific">Melipona quadrifasciata</name>
    <dbReference type="NCBI Taxonomy" id="166423"/>
    <lineage>
        <taxon>Eukaryota</taxon>
        <taxon>Metazoa</taxon>
        <taxon>Ecdysozoa</taxon>
        <taxon>Arthropoda</taxon>
        <taxon>Hexapoda</taxon>
        <taxon>Insecta</taxon>
        <taxon>Pterygota</taxon>
        <taxon>Neoptera</taxon>
        <taxon>Endopterygota</taxon>
        <taxon>Hymenoptera</taxon>
        <taxon>Apocrita</taxon>
        <taxon>Aculeata</taxon>
        <taxon>Apoidea</taxon>
        <taxon>Anthophila</taxon>
        <taxon>Apidae</taxon>
        <taxon>Melipona</taxon>
    </lineage>
</organism>
<evidence type="ECO:0000259" key="8">
    <source>
        <dbReference type="PROSITE" id="PS50850"/>
    </source>
</evidence>
<dbReference type="AlphaFoldDB" id="A0A0N0U7N6"/>
<feature type="transmembrane region" description="Helical" evidence="7">
    <location>
        <begin position="176"/>
        <end position="197"/>
    </location>
</feature>
<dbReference type="PROSITE" id="PS00217">
    <property type="entry name" value="SUGAR_TRANSPORT_2"/>
    <property type="match status" value="1"/>
</dbReference>
<keyword evidence="5 7" id="KW-1133">Transmembrane helix</keyword>
<dbReference type="Proteomes" id="UP000053105">
    <property type="component" value="Unassembled WGS sequence"/>
</dbReference>
<evidence type="ECO:0000256" key="3">
    <source>
        <dbReference type="ARBA" id="ARBA00022448"/>
    </source>
</evidence>
<dbReference type="PANTHER" id="PTHR23511">
    <property type="entry name" value="SYNAPTIC VESICLE GLYCOPROTEIN 2"/>
    <property type="match status" value="1"/>
</dbReference>
<dbReference type="InterPro" id="IPR020846">
    <property type="entry name" value="MFS_dom"/>
</dbReference>
<keyword evidence="6 7" id="KW-0472">Membrane</keyword>
<evidence type="ECO:0000256" key="1">
    <source>
        <dbReference type="ARBA" id="ARBA00004141"/>
    </source>
</evidence>
<feature type="domain" description="Major facilitator superfamily (MFS) profile" evidence="8">
    <location>
        <begin position="43"/>
        <end position="528"/>
    </location>
</feature>
<feature type="transmembrane region" description="Helical" evidence="7">
    <location>
        <begin position="135"/>
        <end position="156"/>
    </location>
</feature>
<comment type="similarity">
    <text evidence="2">Belongs to the major facilitator superfamily.</text>
</comment>
<evidence type="ECO:0000313" key="10">
    <source>
        <dbReference type="Proteomes" id="UP000053105"/>
    </source>
</evidence>
<dbReference type="EMBL" id="KQ435709">
    <property type="protein sequence ID" value="KOX80051.1"/>
    <property type="molecule type" value="Genomic_DNA"/>
</dbReference>
<gene>
    <name evidence="9" type="ORF">WN51_06465</name>
</gene>
<reference evidence="9 10" key="1">
    <citation type="submission" date="2015-07" db="EMBL/GenBank/DDBJ databases">
        <title>The genome of Melipona quadrifasciata.</title>
        <authorList>
            <person name="Pan H."/>
            <person name="Kapheim K."/>
        </authorList>
    </citation>
    <scope>NUCLEOTIDE SEQUENCE [LARGE SCALE GENOMIC DNA]</scope>
    <source>
        <strain evidence="9">0111107301</strain>
        <tissue evidence="9">Whole body</tissue>
    </source>
</reference>
<feature type="transmembrane region" description="Helical" evidence="7">
    <location>
        <begin position="416"/>
        <end position="435"/>
    </location>
</feature>
<dbReference type="PROSITE" id="PS50850">
    <property type="entry name" value="MFS"/>
    <property type="match status" value="1"/>
</dbReference>
<dbReference type="InterPro" id="IPR036259">
    <property type="entry name" value="MFS_trans_sf"/>
</dbReference>
<dbReference type="Pfam" id="PF00083">
    <property type="entry name" value="Sugar_tr"/>
    <property type="match status" value="1"/>
</dbReference>
<feature type="transmembrane region" description="Helical" evidence="7">
    <location>
        <begin position="503"/>
        <end position="522"/>
    </location>
</feature>
<feature type="transmembrane region" description="Helical" evidence="7">
    <location>
        <begin position="209"/>
        <end position="228"/>
    </location>
</feature>
<dbReference type="GO" id="GO:0022857">
    <property type="term" value="F:transmembrane transporter activity"/>
    <property type="evidence" value="ECO:0007669"/>
    <property type="project" value="InterPro"/>
</dbReference>
<feature type="transmembrane region" description="Helical" evidence="7">
    <location>
        <begin position="476"/>
        <end position="497"/>
    </location>
</feature>
<evidence type="ECO:0000256" key="7">
    <source>
        <dbReference type="SAM" id="Phobius"/>
    </source>
</evidence>
<sequence length="540" mass="59567">MVTNGESSGKISTIDVRTEDADETADIEKAISTAGYGTFNVLLLLAALPVAWAGIFDTTTTAFVIASAECDLGELTYFRKGVLCASPFLGMALTSFVWDHLTPHVGMRNLFILGLLADSILNLLASAVDSYYAFLAIKFLNGVLAGGPLSMVSTYLSEFHSPSYKARFTRWAGLAMNAAIIIPAVLAFIVIPLSLTINVFNHRYTTWRIYLLICTIVPVVGLVTASTLPQSPKFLVENGRPDEALRLVRRMYSINKRKPANTFPIKALLVWENGPSSRRSVFKTHSEKIRVACYNTKLLFSSPYSRAFASLNFLQFGSMLGFNTMRLWVPHLFIILNNFDDERWTKGRSPTMREMLDRRNGVPARDYLDCPNFDNICMTWKINAVIYQNSAVIALSTVVFSFLAGFITTSKFRKKAIMLAAFLVSVISSFGMNWAQSPPYMLTLASAIIVTTRITGNIVTAVNIDVIPIPLRSTSLNVLVTVGNVAAVLGNFIFSALLDVECLVGFMGIGCLLFACFCLSLFHPRSVKNHQEKNHSISNA</sequence>
<evidence type="ECO:0000313" key="9">
    <source>
        <dbReference type="EMBL" id="KOX80051.1"/>
    </source>
</evidence>
<dbReference type="InterPro" id="IPR005829">
    <property type="entry name" value="Sugar_transporter_CS"/>
</dbReference>
<feature type="transmembrane region" description="Helical" evidence="7">
    <location>
        <begin position="110"/>
        <end position="128"/>
    </location>
</feature>
<keyword evidence="10" id="KW-1185">Reference proteome</keyword>
<dbReference type="GO" id="GO:0016020">
    <property type="term" value="C:membrane"/>
    <property type="evidence" value="ECO:0007669"/>
    <property type="project" value="UniProtKB-SubCell"/>
</dbReference>
<accession>A0A0N0U7N6</accession>
<evidence type="ECO:0000256" key="6">
    <source>
        <dbReference type="ARBA" id="ARBA00023136"/>
    </source>
</evidence>
<name>A0A0N0U7N6_9HYME</name>
<proteinExistence type="inferred from homology"/>
<comment type="subcellular location">
    <subcellularLocation>
        <location evidence="1">Membrane</location>
        <topology evidence="1">Multi-pass membrane protein</topology>
    </subcellularLocation>
</comment>
<feature type="transmembrane region" description="Helical" evidence="7">
    <location>
        <begin position="41"/>
        <end position="65"/>
    </location>
</feature>
<evidence type="ECO:0000256" key="4">
    <source>
        <dbReference type="ARBA" id="ARBA00022692"/>
    </source>
</evidence>
<feature type="transmembrane region" description="Helical" evidence="7">
    <location>
        <begin position="441"/>
        <end position="464"/>
    </location>
</feature>
<dbReference type="SUPFAM" id="SSF103473">
    <property type="entry name" value="MFS general substrate transporter"/>
    <property type="match status" value="1"/>
</dbReference>
<protein>
    <submittedName>
        <fullName evidence="9">Synaptic vesicle glycoprotein 2B</fullName>
    </submittedName>
</protein>
<feature type="transmembrane region" description="Helical" evidence="7">
    <location>
        <begin position="391"/>
        <end position="409"/>
    </location>
</feature>
<dbReference type="InterPro" id="IPR005828">
    <property type="entry name" value="MFS_sugar_transport-like"/>
</dbReference>
<dbReference type="Gene3D" id="1.20.1250.20">
    <property type="entry name" value="MFS general substrate transporter like domains"/>
    <property type="match status" value="1"/>
</dbReference>
<dbReference type="PANTHER" id="PTHR23511:SF36">
    <property type="entry name" value="EG:BACR7A4.13 PROTEIN-RELATED"/>
    <property type="match status" value="1"/>
</dbReference>
<keyword evidence="4 7" id="KW-0812">Transmembrane</keyword>
<keyword evidence="3" id="KW-0813">Transport</keyword>
<dbReference type="STRING" id="166423.A0A0N0U7N6"/>
<dbReference type="OrthoDB" id="3936150at2759"/>